<comment type="cofactor">
    <cofactor evidence="1">
        <name>FAD</name>
        <dbReference type="ChEBI" id="CHEBI:57692"/>
    </cofactor>
</comment>
<evidence type="ECO:0000256" key="3">
    <source>
        <dbReference type="ARBA" id="ARBA00022630"/>
    </source>
</evidence>
<sequence>MIKKLIIVGSGIAGLTVFEELVTNGYAHSLTLISGEDRLPYKRTKVSKHLSLGFGKDDFAILNQDLARRPGVQIIAGNPVRSINREEQRVSLMDGQTLDYDLLILATGVTPRSIGPDAGFPVYTARQAEELAEKMVRANTGLVIGGGILGIEVAEQLVVKGIETTLLSRDPVIMRRELHPRMAAVLQDLLTQNGVGFSQGQVDSLTLDGEGRYWIQGVNARRQEIQIGGFDLAVEAVGSVPNVGLAREAGLAVNKGIVVDSLLRTQDQRIWAVGDCAETVDGYRSHLWHAAESQGRYAARRILDIQAHGGSSEGSENQRFIPGLFRTKCEVFDSYVFSIGLVHREDGTQGIWHNLTAREVRGGRLTDRFWYLVFDSQDRIVGINMIGPKDVRDKERSKALQQAVRQGLSRLEMDELRKDLSF</sequence>
<evidence type="ECO:0000259" key="5">
    <source>
        <dbReference type="Pfam" id="PF07992"/>
    </source>
</evidence>
<comment type="similarity">
    <text evidence="2">Belongs to the FAD-dependent oxidoreductase family.</text>
</comment>
<proteinExistence type="inferred from homology"/>
<name>A0A098QXE7_9SPIO</name>
<dbReference type="SUPFAM" id="SSF51905">
    <property type="entry name" value="FAD/NAD(P)-binding domain"/>
    <property type="match status" value="2"/>
</dbReference>
<dbReference type="InterPro" id="IPR023753">
    <property type="entry name" value="FAD/NAD-binding_dom"/>
</dbReference>
<dbReference type="Proteomes" id="UP000029692">
    <property type="component" value="Unassembled WGS sequence"/>
</dbReference>
<gene>
    <name evidence="6" type="ORF">DC28_07575</name>
</gene>
<dbReference type="OrthoDB" id="368295at2"/>
<evidence type="ECO:0000256" key="2">
    <source>
        <dbReference type="ARBA" id="ARBA00006442"/>
    </source>
</evidence>
<comment type="caution">
    <text evidence="6">The sequence shown here is derived from an EMBL/GenBank/DDBJ whole genome shotgun (WGS) entry which is preliminary data.</text>
</comment>
<dbReference type="PRINTS" id="PR00368">
    <property type="entry name" value="FADPNR"/>
</dbReference>
<dbReference type="eggNOG" id="COG0446">
    <property type="taxonomic scope" value="Bacteria"/>
</dbReference>
<dbReference type="EMBL" id="JNUP01000059">
    <property type="protein sequence ID" value="KGE72231.1"/>
    <property type="molecule type" value="Genomic_DNA"/>
</dbReference>
<dbReference type="PRINTS" id="PR00411">
    <property type="entry name" value="PNDRDTASEI"/>
</dbReference>
<evidence type="ECO:0000313" key="6">
    <source>
        <dbReference type="EMBL" id="KGE72231.1"/>
    </source>
</evidence>
<feature type="domain" description="FAD/NAD(P)-binding" evidence="5">
    <location>
        <begin position="4"/>
        <end position="295"/>
    </location>
</feature>
<dbReference type="RefSeq" id="WP_037547354.1">
    <property type="nucleotide sequence ID" value="NZ_JNUP01000059.1"/>
</dbReference>
<evidence type="ECO:0000256" key="1">
    <source>
        <dbReference type="ARBA" id="ARBA00001974"/>
    </source>
</evidence>
<organism evidence="6 7">
    <name type="scientific">Spirochaeta lutea</name>
    <dbReference type="NCBI Taxonomy" id="1480694"/>
    <lineage>
        <taxon>Bacteria</taxon>
        <taxon>Pseudomonadati</taxon>
        <taxon>Spirochaetota</taxon>
        <taxon>Spirochaetia</taxon>
        <taxon>Spirochaetales</taxon>
        <taxon>Spirochaetaceae</taxon>
        <taxon>Spirochaeta</taxon>
    </lineage>
</organism>
<accession>A0A098QXE7</accession>
<dbReference type="GO" id="GO:0016491">
    <property type="term" value="F:oxidoreductase activity"/>
    <property type="evidence" value="ECO:0007669"/>
    <property type="project" value="InterPro"/>
</dbReference>
<protein>
    <recommendedName>
        <fullName evidence="5">FAD/NAD(P)-binding domain-containing protein</fullName>
    </recommendedName>
</protein>
<dbReference type="Gene3D" id="3.50.50.60">
    <property type="entry name" value="FAD/NAD(P)-binding domain"/>
    <property type="match status" value="2"/>
</dbReference>
<dbReference type="PANTHER" id="PTHR43429:SF3">
    <property type="entry name" value="NITRITE REDUCTASE [NAD(P)H]"/>
    <property type="match status" value="1"/>
</dbReference>
<keyword evidence="4" id="KW-0274">FAD</keyword>
<reference evidence="6 7" key="1">
    <citation type="submission" date="2014-05" db="EMBL/GenBank/DDBJ databases">
        <title>De novo Genome Sequence of Spirocheata sp.</title>
        <authorList>
            <person name="Shivani Y."/>
            <person name="Subhash Y."/>
            <person name="Tushar L."/>
            <person name="Sasikala C."/>
            <person name="Ramana C.V."/>
        </authorList>
    </citation>
    <scope>NUCLEOTIDE SEQUENCE [LARGE SCALE GENOMIC DNA]</scope>
    <source>
        <strain evidence="6 7">JC230</strain>
    </source>
</reference>
<dbReference type="STRING" id="1480694.DC28_07575"/>
<keyword evidence="7" id="KW-1185">Reference proteome</keyword>
<dbReference type="InterPro" id="IPR050260">
    <property type="entry name" value="FAD-bd_OxRdtase"/>
</dbReference>
<keyword evidence="3" id="KW-0285">Flavoprotein</keyword>
<evidence type="ECO:0000313" key="7">
    <source>
        <dbReference type="Proteomes" id="UP000029692"/>
    </source>
</evidence>
<dbReference type="Pfam" id="PF07992">
    <property type="entry name" value="Pyr_redox_2"/>
    <property type="match status" value="1"/>
</dbReference>
<dbReference type="AlphaFoldDB" id="A0A098QXE7"/>
<evidence type="ECO:0000256" key="4">
    <source>
        <dbReference type="ARBA" id="ARBA00022827"/>
    </source>
</evidence>
<dbReference type="InterPro" id="IPR036188">
    <property type="entry name" value="FAD/NAD-bd_sf"/>
</dbReference>
<dbReference type="PANTHER" id="PTHR43429">
    <property type="entry name" value="PYRIDINE NUCLEOTIDE-DISULFIDE OXIDOREDUCTASE DOMAIN-CONTAINING"/>
    <property type="match status" value="1"/>
</dbReference>